<sequence>MADKLSDLHVSLEPHLVDTLRSLRPLLPHELSVQLAPFVADAYDATDAPSPSTPSIPYTLLLSISKWSRTPEGTAALAAQTPARDPGAYAMVALLAGARTSPNRKFPPHMPRADPGLEAQRDISDRRAIVAVLNAFLSVGCAGAATWWAARHTGWKDEWKVLLALLVSVVVAVSEAGLYIIWESRRTAKKTAAQRRVAAATSRRKKSGTRSSATSD</sequence>
<dbReference type="Proteomes" id="UP000814140">
    <property type="component" value="Unassembled WGS sequence"/>
</dbReference>
<dbReference type="EMBL" id="MU277215">
    <property type="protein sequence ID" value="KAI0060980.1"/>
    <property type="molecule type" value="Genomic_DNA"/>
</dbReference>
<organism evidence="1 2">
    <name type="scientific">Artomyces pyxidatus</name>
    <dbReference type="NCBI Taxonomy" id="48021"/>
    <lineage>
        <taxon>Eukaryota</taxon>
        <taxon>Fungi</taxon>
        <taxon>Dikarya</taxon>
        <taxon>Basidiomycota</taxon>
        <taxon>Agaricomycotina</taxon>
        <taxon>Agaricomycetes</taxon>
        <taxon>Russulales</taxon>
        <taxon>Auriscalpiaceae</taxon>
        <taxon>Artomyces</taxon>
    </lineage>
</organism>
<evidence type="ECO:0000313" key="2">
    <source>
        <dbReference type="Proteomes" id="UP000814140"/>
    </source>
</evidence>
<protein>
    <submittedName>
        <fullName evidence="1">Uncharacterized protein</fullName>
    </submittedName>
</protein>
<keyword evidence="2" id="KW-1185">Reference proteome</keyword>
<accession>A0ACB8SX12</accession>
<proteinExistence type="predicted"/>
<gene>
    <name evidence="1" type="ORF">BV25DRAFT_1870951</name>
</gene>
<reference evidence="1" key="1">
    <citation type="submission" date="2021-03" db="EMBL/GenBank/DDBJ databases">
        <authorList>
            <consortium name="DOE Joint Genome Institute"/>
            <person name="Ahrendt S."/>
            <person name="Looney B.P."/>
            <person name="Miyauchi S."/>
            <person name="Morin E."/>
            <person name="Drula E."/>
            <person name="Courty P.E."/>
            <person name="Chicoki N."/>
            <person name="Fauchery L."/>
            <person name="Kohler A."/>
            <person name="Kuo A."/>
            <person name="Labutti K."/>
            <person name="Pangilinan J."/>
            <person name="Lipzen A."/>
            <person name="Riley R."/>
            <person name="Andreopoulos W."/>
            <person name="He G."/>
            <person name="Johnson J."/>
            <person name="Barry K.W."/>
            <person name="Grigoriev I.V."/>
            <person name="Nagy L."/>
            <person name="Hibbett D."/>
            <person name="Henrissat B."/>
            <person name="Matheny P.B."/>
            <person name="Labbe J."/>
            <person name="Martin F."/>
        </authorList>
    </citation>
    <scope>NUCLEOTIDE SEQUENCE</scope>
    <source>
        <strain evidence="1">HHB10654</strain>
    </source>
</reference>
<evidence type="ECO:0000313" key="1">
    <source>
        <dbReference type="EMBL" id="KAI0060980.1"/>
    </source>
</evidence>
<name>A0ACB8SX12_9AGAM</name>
<reference evidence="1" key="2">
    <citation type="journal article" date="2022" name="New Phytol.">
        <title>Evolutionary transition to the ectomycorrhizal habit in the genomes of a hyperdiverse lineage of mushroom-forming fungi.</title>
        <authorList>
            <person name="Looney B."/>
            <person name="Miyauchi S."/>
            <person name="Morin E."/>
            <person name="Drula E."/>
            <person name="Courty P.E."/>
            <person name="Kohler A."/>
            <person name="Kuo A."/>
            <person name="LaButti K."/>
            <person name="Pangilinan J."/>
            <person name="Lipzen A."/>
            <person name="Riley R."/>
            <person name="Andreopoulos W."/>
            <person name="He G."/>
            <person name="Johnson J."/>
            <person name="Nolan M."/>
            <person name="Tritt A."/>
            <person name="Barry K.W."/>
            <person name="Grigoriev I.V."/>
            <person name="Nagy L.G."/>
            <person name="Hibbett D."/>
            <person name="Henrissat B."/>
            <person name="Matheny P.B."/>
            <person name="Labbe J."/>
            <person name="Martin F.M."/>
        </authorList>
    </citation>
    <scope>NUCLEOTIDE SEQUENCE</scope>
    <source>
        <strain evidence="1">HHB10654</strain>
    </source>
</reference>
<comment type="caution">
    <text evidence="1">The sequence shown here is derived from an EMBL/GenBank/DDBJ whole genome shotgun (WGS) entry which is preliminary data.</text>
</comment>